<reference evidence="1 3" key="1">
    <citation type="submission" date="2024-03" db="EMBL/GenBank/DDBJ databases">
        <title>Adaptation during the transition from Ophiocordyceps entomopathogen to insect associate is accompanied by gene loss and intensified selection.</title>
        <authorList>
            <person name="Ward C.M."/>
            <person name="Onetto C.A."/>
            <person name="Borneman A.R."/>
        </authorList>
    </citation>
    <scope>NUCLEOTIDE SEQUENCE [LARGE SCALE GENOMIC DNA]</scope>
    <source>
        <strain evidence="1">AWRI1</strain>
        <tissue evidence="1">Single Adult Female</tissue>
    </source>
</reference>
<keyword evidence="3" id="KW-1185">Reference proteome</keyword>
<evidence type="ECO:0000313" key="2">
    <source>
        <dbReference type="EMBL" id="KAK7590589.1"/>
    </source>
</evidence>
<protein>
    <submittedName>
        <fullName evidence="1">Uncharacterized protein</fullName>
    </submittedName>
</protein>
<proteinExistence type="predicted"/>
<dbReference type="AlphaFoldDB" id="A0AAN9Y3Y1"/>
<gene>
    <name evidence="1" type="ORF">V9T40_002197</name>
    <name evidence="2" type="ORF">V9T40_002202</name>
</gene>
<comment type="caution">
    <text evidence="1">The sequence shown here is derived from an EMBL/GenBank/DDBJ whole genome shotgun (WGS) entry which is preliminary data.</text>
</comment>
<dbReference type="Proteomes" id="UP001367676">
    <property type="component" value="Unassembled WGS sequence"/>
</dbReference>
<dbReference type="EMBL" id="JBBCAQ010000022">
    <property type="protein sequence ID" value="KAK7590584.1"/>
    <property type="molecule type" value="Genomic_DNA"/>
</dbReference>
<organism evidence="1 3">
    <name type="scientific">Parthenolecanium corni</name>
    <dbReference type="NCBI Taxonomy" id="536013"/>
    <lineage>
        <taxon>Eukaryota</taxon>
        <taxon>Metazoa</taxon>
        <taxon>Ecdysozoa</taxon>
        <taxon>Arthropoda</taxon>
        <taxon>Hexapoda</taxon>
        <taxon>Insecta</taxon>
        <taxon>Pterygota</taxon>
        <taxon>Neoptera</taxon>
        <taxon>Paraneoptera</taxon>
        <taxon>Hemiptera</taxon>
        <taxon>Sternorrhyncha</taxon>
        <taxon>Coccoidea</taxon>
        <taxon>Coccidae</taxon>
        <taxon>Parthenolecanium</taxon>
    </lineage>
</organism>
<evidence type="ECO:0000313" key="3">
    <source>
        <dbReference type="Proteomes" id="UP001367676"/>
    </source>
</evidence>
<accession>A0AAN9Y3Y1</accession>
<dbReference type="EMBL" id="JBBCAQ010000022">
    <property type="protein sequence ID" value="KAK7590589.1"/>
    <property type="molecule type" value="Genomic_DNA"/>
</dbReference>
<sequence length="75" mass="8888">MDKNKNKFNVKLKKRCRYTHGQKQENFLSSTLNEIFFKKDVTPIGEQTKMKRLAYRDVHLDSIAESTKITIPERT</sequence>
<name>A0AAN9Y3Y1_9HEMI</name>
<evidence type="ECO:0000313" key="1">
    <source>
        <dbReference type="EMBL" id="KAK7590584.1"/>
    </source>
</evidence>